<keyword evidence="3" id="KW-0963">Cytoplasm</keyword>
<keyword evidence="5" id="KW-0966">Cell projection</keyword>
<keyword evidence="8" id="KW-1185">Reference proteome</keyword>
<dbReference type="AlphaFoldDB" id="A0A2S7TZD3"/>
<dbReference type="InterPro" id="IPR013783">
    <property type="entry name" value="Ig-like_fold"/>
</dbReference>
<evidence type="ECO:0000313" key="7">
    <source>
        <dbReference type="EMBL" id="PQJ27591.1"/>
    </source>
</evidence>
<dbReference type="Proteomes" id="UP000239907">
    <property type="component" value="Unassembled WGS sequence"/>
</dbReference>
<dbReference type="Gene3D" id="2.60.40.10">
    <property type="entry name" value="Immunoglobulins"/>
    <property type="match status" value="1"/>
</dbReference>
<keyword evidence="4" id="KW-0969">Cilium</keyword>
<accession>A0A2S7TZD3</accession>
<evidence type="ECO:0000256" key="1">
    <source>
        <dbReference type="ARBA" id="ARBA00004138"/>
    </source>
</evidence>
<name>A0A2S7TZD3_9BACT</name>
<gene>
    <name evidence="7" type="ORF">BSZ32_03170</name>
</gene>
<comment type="subcellular location">
    <subcellularLocation>
        <location evidence="1">Cell projection</location>
        <location evidence="1">Cilium</location>
    </subcellularLocation>
    <subcellularLocation>
        <location evidence="2">Cytoplasm</location>
    </subcellularLocation>
</comment>
<sequence>MLPNLGAPGNMIAVYWDDLDLREDEGKVYYLQLDPDTFIIQYEAVYQFNSNASPADERLTCQAILKSSGEVILQYKSVPTTEYYLVGMQNDELNQGVTVASNSSQITNQMGVRILPPAEASWLELSSGSGTSLPSLTSDITLTFDPATVPFNDYFGRLWLNSNDTDTPLIEIGLSMQGGVIVPEIEVAGNGRPIPYQSALTALLNHTNIGEFTSAAATQSRTYTIHNKGSADLNLGTLSVTGSDFGITHQPSYATLAPGLSTTFQLSFASGKPVGDYSATVTIPSDDSNELSFTFVVTAKNLSLLENWKLGHFSSSANTGPGENDADPDLDGMDNLMEYALGGDPLVHDAPSLLPTVSDDGAGRATFSFMRDPAKTDIDYTVQASETLLVGAWTAIANSTFGGVTVSTGAHAIAESGVSPVSVTVTDEVANPDRRFFRLFVELN</sequence>
<reference evidence="7 8" key="1">
    <citation type="submission" date="2016-12" db="EMBL/GenBank/DDBJ databases">
        <title>Study of bacterial adaptation to deep sea.</title>
        <authorList>
            <person name="Song J."/>
            <person name="Yoshizawa S."/>
            <person name="Kogure K."/>
        </authorList>
    </citation>
    <scope>NUCLEOTIDE SEQUENCE [LARGE SCALE GENOMIC DNA]</scope>
    <source>
        <strain evidence="7 8">SAORIC-165</strain>
    </source>
</reference>
<dbReference type="Pfam" id="PF22544">
    <property type="entry name" value="HYDIN_VesB_CFA65-like_Ig"/>
    <property type="match status" value="1"/>
</dbReference>
<feature type="domain" description="HYDIN/VesB/CFA65-like Ig-like" evidence="6">
    <location>
        <begin position="207"/>
        <end position="290"/>
    </location>
</feature>
<evidence type="ECO:0000256" key="4">
    <source>
        <dbReference type="ARBA" id="ARBA00023069"/>
    </source>
</evidence>
<comment type="caution">
    <text evidence="7">The sequence shown here is derived from an EMBL/GenBank/DDBJ whole genome shotgun (WGS) entry which is preliminary data.</text>
</comment>
<proteinExistence type="predicted"/>
<dbReference type="GO" id="GO:0005737">
    <property type="term" value="C:cytoplasm"/>
    <property type="evidence" value="ECO:0007669"/>
    <property type="project" value="UniProtKB-SubCell"/>
</dbReference>
<evidence type="ECO:0000256" key="3">
    <source>
        <dbReference type="ARBA" id="ARBA00022490"/>
    </source>
</evidence>
<organism evidence="7 8">
    <name type="scientific">Rubritalea profundi</name>
    <dbReference type="NCBI Taxonomy" id="1658618"/>
    <lineage>
        <taxon>Bacteria</taxon>
        <taxon>Pseudomonadati</taxon>
        <taxon>Verrucomicrobiota</taxon>
        <taxon>Verrucomicrobiia</taxon>
        <taxon>Verrucomicrobiales</taxon>
        <taxon>Rubritaleaceae</taxon>
        <taxon>Rubritalea</taxon>
    </lineage>
</organism>
<evidence type="ECO:0000313" key="8">
    <source>
        <dbReference type="Proteomes" id="UP000239907"/>
    </source>
</evidence>
<dbReference type="EMBL" id="MQWA01000001">
    <property type="protein sequence ID" value="PQJ27591.1"/>
    <property type="molecule type" value="Genomic_DNA"/>
</dbReference>
<dbReference type="NCBIfam" id="NF012200">
    <property type="entry name" value="choice_anch_D"/>
    <property type="match status" value="1"/>
</dbReference>
<dbReference type="InterPro" id="IPR053879">
    <property type="entry name" value="HYDIN_VesB_CFA65-like_Ig"/>
</dbReference>
<evidence type="ECO:0000256" key="5">
    <source>
        <dbReference type="ARBA" id="ARBA00023273"/>
    </source>
</evidence>
<evidence type="ECO:0000256" key="2">
    <source>
        <dbReference type="ARBA" id="ARBA00004496"/>
    </source>
</evidence>
<evidence type="ECO:0000259" key="6">
    <source>
        <dbReference type="Pfam" id="PF22544"/>
    </source>
</evidence>
<protein>
    <recommendedName>
        <fullName evidence="6">HYDIN/VesB/CFA65-like Ig-like domain-containing protein</fullName>
    </recommendedName>
</protein>